<proteinExistence type="predicted"/>
<protein>
    <submittedName>
        <fullName evidence="1">Uncharacterized protein</fullName>
    </submittedName>
</protein>
<keyword evidence="2" id="KW-1185">Reference proteome</keyword>
<dbReference type="Proteomes" id="UP001333818">
    <property type="component" value="Unassembled WGS sequence"/>
</dbReference>
<accession>A0AAW9PUP0</accession>
<reference evidence="1" key="1">
    <citation type="submission" date="2024-01" db="EMBL/GenBank/DDBJ databases">
        <title>Bank of Algae and Cyanobacteria of the Azores (BACA) strain genomes.</title>
        <authorList>
            <person name="Luz R."/>
            <person name="Cordeiro R."/>
            <person name="Fonseca A."/>
            <person name="Goncalves V."/>
        </authorList>
    </citation>
    <scope>NUCLEOTIDE SEQUENCE</scope>
    <source>
        <strain evidence="1">BACA0141</strain>
    </source>
</reference>
<organism evidence="1 2">
    <name type="scientific">Tumidithrix elongata BACA0141</name>
    <dbReference type="NCBI Taxonomy" id="2716417"/>
    <lineage>
        <taxon>Bacteria</taxon>
        <taxon>Bacillati</taxon>
        <taxon>Cyanobacteriota</taxon>
        <taxon>Cyanophyceae</taxon>
        <taxon>Pseudanabaenales</taxon>
        <taxon>Pseudanabaenaceae</taxon>
        <taxon>Tumidithrix</taxon>
        <taxon>Tumidithrix elongata</taxon>
    </lineage>
</organism>
<evidence type="ECO:0000313" key="2">
    <source>
        <dbReference type="Proteomes" id="UP001333818"/>
    </source>
</evidence>
<dbReference type="RefSeq" id="WP_330485530.1">
    <property type="nucleotide sequence ID" value="NZ_JAZBJZ010000111.1"/>
</dbReference>
<sequence>MKAIEATATSEDDEVPYETPTETVIEGIRQGLREALTGKTIPLSEMWEGIDAD</sequence>
<name>A0AAW9PUP0_9CYAN</name>
<comment type="caution">
    <text evidence="1">The sequence shown here is derived from an EMBL/GenBank/DDBJ whole genome shotgun (WGS) entry which is preliminary data.</text>
</comment>
<gene>
    <name evidence="1" type="ORF">V2H45_20325</name>
</gene>
<dbReference type="EMBL" id="JAZBJZ010000111">
    <property type="protein sequence ID" value="MEE3719094.1"/>
    <property type="molecule type" value="Genomic_DNA"/>
</dbReference>
<dbReference type="AlphaFoldDB" id="A0AAW9PUP0"/>
<evidence type="ECO:0000313" key="1">
    <source>
        <dbReference type="EMBL" id="MEE3719094.1"/>
    </source>
</evidence>